<dbReference type="HAMAP" id="MF_00265">
    <property type="entry name" value="VapC_Nob1"/>
    <property type="match status" value="1"/>
</dbReference>
<feature type="domain" description="PIN" evidence="9">
    <location>
        <begin position="3"/>
        <end position="120"/>
    </location>
</feature>
<evidence type="ECO:0000313" key="11">
    <source>
        <dbReference type="Proteomes" id="UP000221961"/>
    </source>
</evidence>
<keyword evidence="4 8" id="KW-0479">Metal-binding</keyword>
<dbReference type="Pfam" id="PF01850">
    <property type="entry name" value="PIN"/>
    <property type="match status" value="1"/>
</dbReference>
<evidence type="ECO:0000313" key="10">
    <source>
        <dbReference type="EMBL" id="ATL67013.1"/>
    </source>
</evidence>
<dbReference type="RefSeq" id="WP_098694172.1">
    <property type="nucleotide sequence ID" value="NZ_CP023778.1"/>
</dbReference>
<keyword evidence="2 8" id="KW-1277">Toxin-antitoxin system</keyword>
<dbReference type="InterPro" id="IPR050556">
    <property type="entry name" value="Type_II_TA_system_RNase"/>
</dbReference>
<dbReference type="InterPro" id="IPR029060">
    <property type="entry name" value="PIN-like_dom_sf"/>
</dbReference>
<dbReference type="EC" id="3.1.-.-" evidence="8"/>
<dbReference type="GO" id="GO:0004540">
    <property type="term" value="F:RNA nuclease activity"/>
    <property type="evidence" value="ECO:0007669"/>
    <property type="project" value="InterPro"/>
</dbReference>
<dbReference type="GO" id="GO:0000287">
    <property type="term" value="F:magnesium ion binding"/>
    <property type="evidence" value="ECO:0007669"/>
    <property type="project" value="UniProtKB-UniRule"/>
</dbReference>
<evidence type="ECO:0000256" key="3">
    <source>
        <dbReference type="ARBA" id="ARBA00022722"/>
    </source>
</evidence>
<dbReference type="EMBL" id="CP023778">
    <property type="protein sequence ID" value="ATL67013.1"/>
    <property type="molecule type" value="Genomic_DNA"/>
</dbReference>
<evidence type="ECO:0000256" key="2">
    <source>
        <dbReference type="ARBA" id="ARBA00022649"/>
    </source>
</evidence>
<dbReference type="GeneID" id="88358353"/>
<dbReference type="Proteomes" id="UP000221961">
    <property type="component" value="Chromosome"/>
</dbReference>
<dbReference type="PANTHER" id="PTHR33653:SF1">
    <property type="entry name" value="RIBONUCLEASE VAPC2"/>
    <property type="match status" value="1"/>
</dbReference>
<proteinExistence type="inferred from homology"/>
<dbReference type="KEGG" id="ntp:CRH09_13160"/>
<feature type="binding site" evidence="8">
    <location>
        <position position="5"/>
    </location>
    <ligand>
        <name>Mg(2+)</name>
        <dbReference type="ChEBI" id="CHEBI:18420"/>
    </ligand>
</feature>
<dbReference type="CDD" id="cd18731">
    <property type="entry name" value="PIN_NgFitB-like"/>
    <property type="match status" value="1"/>
</dbReference>
<keyword evidence="8" id="KW-0800">Toxin</keyword>
<evidence type="ECO:0000256" key="6">
    <source>
        <dbReference type="ARBA" id="ARBA00022842"/>
    </source>
</evidence>
<keyword evidence="5 8" id="KW-0378">Hydrolase</keyword>
<comment type="cofactor">
    <cofactor evidence="1 8">
        <name>Mg(2+)</name>
        <dbReference type="ChEBI" id="CHEBI:18420"/>
    </cofactor>
</comment>
<dbReference type="InterPro" id="IPR002716">
    <property type="entry name" value="PIN_dom"/>
</dbReference>
<protein>
    <recommendedName>
        <fullName evidence="8">Ribonuclease VapC</fullName>
        <shortName evidence="8">RNase VapC</shortName>
        <ecNumber evidence="8">3.1.-.-</ecNumber>
    </recommendedName>
    <alternativeName>
        <fullName evidence="8">Toxin VapC</fullName>
    </alternativeName>
</protein>
<name>A0A291RHF5_9NOCA</name>
<organism evidence="10 11">
    <name type="scientific">Nocardia terpenica</name>
    <dbReference type="NCBI Taxonomy" id="455432"/>
    <lineage>
        <taxon>Bacteria</taxon>
        <taxon>Bacillati</taxon>
        <taxon>Actinomycetota</taxon>
        <taxon>Actinomycetes</taxon>
        <taxon>Mycobacteriales</taxon>
        <taxon>Nocardiaceae</taxon>
        <taxon>Nocardia</taxon>
    </lineage>
</organism>
<feature type="binding site" evidence="8">
    <location>
        <position position="102"/>
    </location>
    <ligand>
        <name>Mg(2+)</name>
        <dbReference type="ChEBI" id="CHEBI:18420"/>
    </ligand>
</feature>
<evidence type="ECO:0000256" key="7">
    <source>
        <dbReference type="ARBA" id="ARBA00038093"/>
    </source>
</evidence>
<dbReference type="PANTHER" id="PTHR33653">
    <property type="entry name" value="RIBONUCLEASE VAPC2"/>
    <property type="match status" value="1"/>
</dbReference>
<evidence type="ECO:0000256" key="5">
    <source>
        <dbReference type="ARBA" id="ARBA00022801"/>
    </source>
</evidence>
<keyword evidence="3 8" id="KW-0540">Nuclease</keyword>
<evidence type="ECO:0000256" key="4">
    <source>
        <dbReference type="ARBA" id="ARBA00022723"/>
    </source>
</evidence>
<evidence type="ECO:0000259" key="9">
    <source>
        <dbReference type="Pfam" id="PF01850"/>
    </source>
</evidence>
<keyword evidence="6 8" id="KW-0460">Magnesium</keyword>
<gene>
    <name evidence="8" type="primary">vapC</name>
    <name evidence="10" type="ORF">CRH09_13160</name>
</gene>
<comment type="function">
    <text evidence="8">Toxic component of a toxin-antitoxin (TA) system. An RNase.</text>
</comment>
<dbReference type="SUPFAM" id="SSF88723">
    <property type="entry name" value="PIN domain-like"/>
    <property type="match status" value="1"/>
</dbReference>
<accession>A0A291RHF5</accession>
<evidence type="ECO:0000256" key="1">
    <source>
        <dbReference type="ARBA" id="ARBA00001946"/>
    </source>
</evidence>
<evidence type="ECO:0000256" key="8">
    <source>
        <dbReference type="HAMAP-Rule" id="MF_00265"/>
    </source>
</evidence>
<comment type="similarity">
    <text evidence="7 8">Belongs to the PINc/VapC protein family.</text>
</comment>
<dbReference type="Gene3D" id="3.40.50.1010">
    <property type="entry name" value="5'-nuclease"/>
    <property type="match status" value="1"/>
</dbReference>
<sequence>MLILDTNVISAAMVPEKHPVVAAWLATVPAFYTTSITVMEVVKGVLPMAEGKKRDTLIAAADAVFAPLLQADRILTFDYSAAYCYAQLMLKRPKPTAGEVIDAQIAAIAVAHNATVVTQNVKDFAGRGVSVFDPSTGTQH</sequence>
<dbReference type="InterPro" id="IPR022907">
    <property type="entry name" value="VapC_family"/>
</dbReference>
<reference evidence="10 11" key="1">
    <citation type="submission" date="2017-10" db="EMBL/GenBank/DDBJ databases">
        <title>Comparative genomics between pathogenic Norcardia.</title>
        <authorList>
            <person name="Zeng L."/>
        </authorList>
    </citation>
    <scope>NUCLEOTIDE SEQUENCE [LARGE SCALE GENOMIC DNA]</scope>
    <source>
        <strain evidence="10 11">NC_YFY_NT001</strain>
    </source>
</reference>
<dbReference type="GO" id="GO:0016787">
    <property type="term" value="F:hydrolase activity"/>
    <property type="evidence" value="ECO:0007669"/>
    <property type="project" value="UniProtKB-KW"/>
</dbReference>
<dbReference type="GO" id="GO:0090729">
    <property type="term" value="F:toxin activity"/>
    <property type="evidence" value="ECO:0007669"/>
    <property type="project" value="UniProtKB-KW"/>
</dbReference>
<dbReference type="AlphaFoldDB" id="A0A291RHF5"/>